<keyword evidence="1" id="KW-0812">Transmembrane</keyword>
<feature type="transmembrane region" description="Helical" evidence="1">
    <location>
        <begin position="30"/>
        <end position="52"/>
    </location>
</feature>
<evidence type="ECO:0000256" key="1">
    <source>
        <dbReference type="SAM" id="Phobius"/>
    </source>
</evidence>
<proteinExistence type="predicted"/>
<keyword evidence="1" id="KW-1133">Transmembrane helix</keyword>
<dbReference type="RefSeq" id="WP_005393630.1">
    <property type="nucleotide sequence ID" value="NZ_CP069534.1"/>
</dbReference>
<accession>A0AAX1L716</accession>
<dbReference type="Proteomes" id="UP000617681">
    <property type="component" value="Chromosome"/>
</dbReference>
<protein>
    <submittedName>
        <fullName evidence="2">Uncharacterized protein</fullName>
    </submittedName>
</protein>
<organism evidence="2 3">
    <name type="scientific">Corynebacterium glucuronolyticum</name>
    <dbReference type="NCBI Taxonomy" id="39791"/>
    <lineage>
        <taxon>Bacteria</taxon>
        <taxon>Bacillati</taxon>
        <taxon>Actinomycetota</taxon>
        <taxon>Actinomycetes</taxon>
        <taxon>Mycobacteriales</taxon>
        <taxon>Corynebacteriaceae</taxon>
        <taxon>Corynebacterium</taxon>
    </lineage>
</organism>
<name>A0AAX1L716_9CORY</name>
<sequence length="242" mass="26101">MSASQKTSASNAPARVDTVPARVAKVLTRFAWFLMAIPLVIGVCYGFIWAGIPFNHGYSFLIYTPGMIEGRVGVARADDGATELLYQPCGTDADTLVVTNFEGPATGVEAKQPLGSDAQVWVRTGDANEPFTARLFPPTLPPGWSLESNTYPPSGSNGPSQPLAAYTYTDGEGRSLTGMPVRVTAQSKIEHLGPDEVLVNEYKPLVMTREDFFNCKVVTPELPEPLVSIYGGLWLLSGVYTH</sequence>
<dbReference type="EMBL" id="CP069534">
    <property type="protein sequence ID" value="QRP70263.1"/>
    <property type="molecule type" value="Genomic_DNA"/>
</dbReference>
<reference evidence="2" key="1">
    <citation type="submission" date="2021-02" db="EMBL/GenBank/DDBJ databases">
        <title>FDA dAtabase for Regulatory Grade micrObial Sequences (FDA-ARGOS): Supporting development and validation of Infectious Disease Dx tests.</title>
        <authorList>
            <person name="Sproer C."/>
            <person name="Gronow S."/>
            <person name="Severitt S."/>
            <person name="Schroder I."/>
            <person name="Tallon L."/>
            <person name="Sadzewicz L."/>
            <person name="Zhao X."/>
            <person name="Boylan J."/>
            <person name="Ott S."/>
            <person name="Bowen H."/>
            <person name="Vavikolanu K."/>
            <person name="Mehta A."/>
            <person name="Aluvathingal J."/>
            <person name="Nadendla S."/>
            <person name="Lowell S."/>
            <person name="Myers T."/>
            <person name="Yan Y."/>
            <person name="Sichtig H."/>
        </authorList>
    </citation>
    <scope>NUCLEOTIDE SEQUENCE</scope>
    <source>
        <strain evidence="2">FDAARGOS_1191</strain>
    </source>
</reference>
<dbReference type="AlphaFoldDB" id="A0AAX1L716"/>
<gene>
    <name evidence="2" type="ORF">I6J21_10950</name>
</gene>
<evidence type="ECO:0000313" key="3">
    <source>
        <dbReference type="Proteomes" id="UP000617681"/>
    </source>
</evidence>
<keyword evidence="1" id="KW-0472">Membrane</keyword>
<evidence type="ECO:0000313" key="2">
    <source>
        <dbReference type="EMBL" id="QRP70263.1"/>
    </source>
</evidence>